<dbReference type="GeneID" id="39750530"/>
<dbReference type="OrthoDB" id="1872379at2759"/>
<dbReference type="SUPFAM" id="SSF48452">
    <property type="entry name" value="TPR-like"/>
    <property type="match status" value="1"/>
</dbReference>
<feature type="compositionally biased region" description="Low complexity" evidence="3">
    <location>
        <begin position="368"/>
        <end position="382"/>
    </location>
</feature>
<organism evidence="5 6">
    <name type="scientific">Plasmodium gonderi</name>
    <dbReference type="NCBI Taxonomy" id="77519"/>
    <lineage>
        <taxon>Eukaryota</taxon>
        <taxon>Sar</taxon>
        <taxon>Alveolata</taxon>
        <taxon>Apicomplexa</taxon>
        <taxon>Aconoidasida</taxon>
        <taxon>Haemosporida</taxon>
        <taxon>Plasmodiidae</taxon>
        <taxon>Plasmodium</taxon>
        <taxon>Plasmodium (Plasmodium)</taxon>
    </lineage>
</organism>
<feature type="region of interest" description="Disordered" evidence="3">
    <location>
        <begin position="298"/>
        <end position="317"/>
    </location>
</feature>
<dbReference type="InterPro" id="IPR011990">
    <property type="entry name" value="TPR-like_helical_dom_sf"/>
</dbReference>
<keyword evidence="4" id="KW-1133">Transmembrane helix</keyword>
<feature type="repeat" description="TPR" evidence="1">
    <location>
        <begin position="528"/>
        <end position="561"/>
    </location>
</feature>
<feature type="region of interest" description="Disordered" evidence="3">
    <location>
        <begin position="124"/>
        <end position="181"/>
    </location>
</feature>
<reference evidence="6" key="1">
    <citation type="submission" date="2017-04" db="EMBL/GenBank/DDBJ databases">
        <title>Plasmodium gonderi genome.</title>
        <authorList>
            <person name="Arisue N."/>
            <person name="Honma H."/>
            <person name="Kawai S."/>
            <person name="Tougan T."/>
            <person name="Tanabe K."/>
            <person name="Horii T."/>
        </authorList>
    </citation>
    <scope>NUCLEOTIDE SEQUENCE [LARGE SCALE GENOMIC DNA]</scope>
    <source>
        <strain evidence="6">ATCC 30045</strain>
    </source>
</reference>
<evidence type="ECO:0000256" key="3">
    <source>
        <dbReference type="SAM" id="MobiDB-lite"/>
    </source>
</evidence>
<accession>A0A1Y1JV50</accession>
<feature type="compositionally biased region" description="Basic and acidic residues" evidence="3">
    <location>
        <begin position="151"/>
        <end position="166"/>
    </location>
</feature>
<comment type="caution">
    <text evidence="5">The sequence shown here is derived from an EMBL/GenBank/DDBJ whole genome shotgun (WGS) entry which is preliminary data.</text>
</comment>
<feature type="coiled-coil region" evidence="2">
    <location>
        <begin position="534"/>
        <end position="582"/>
    </location>
</feature>
<dbReference type="Proteomes" id="UP000195521">
    <property type="component" value="Unassembled WGS sequence"/>
</dbReference>
<dbReference type="Gene3D" id="1.25.40.10">
    <property type="entry name" value="Tetratricopeptide repeat domain"/>
    <property type="match status" value="1"/>
</dbReference>
<dbReference type="SMART" id="SM00028">
    <property type="entry name" value="TPR"/>
    <property type="match status" value="3"/>
</dbReference>
<dbReference type="EMBL" id="BDQF01000015">
    <property type="protein sequence ID" value="GAW83784.1"/>
    <property type="molecule type" value="Genomic_DNA"/>
</dbReference>
<evidence type="ECO:0000313" key="6">
    <source>
        <dbReference type="Proteomes" id="UP000195521"/>
    </source>
</evidence>
<name>A0A1Y1JV50_PLAGO</name>
<feature type="transmembrane region" description="Helical" evidence="4">
    <location>
        <begin position="6"/>
        <end position="22"/>
    </location>
</feature>
<dbReference type="InterPro" id="IPR052769">
    <property type="entry name" value="TPR_domain_protein"/>
</dbReference>
<protein>
    <submittedName>
        <fullName evidence="5">TPR domain containing protein</fullName>
    </submittedName>
</protein>
<dbReference type="AlphaFoldDB" id="A0A1Y1JV50"/>
<evidence type="ECO:0000256" key="4">
    <source>
        <dbReference type="SAM" id="Phobius"/>
    </source>
</evidence>
<proteinExistence type="predicted"/>
<feature type="region of interest" description="Disordered" evidence="3">
    <location>
        <begin position="325"/>
        <end position="440"/>
    </location>
</feature>
<dbReference type="RefSeq" id="XP_028546373.1">
    <property type="nucleotide sequence ID" value="XM_028690572.1"/>
</dbReference>
<evidence type="ECO:0000256" key="2">
    <source>
        <dbReference type="SAM" id="Coils"/>
    </source>
</evidence>
<evidence type="ECO:0000256" key="1">
    <source>
        <dbReference type="PROSITE-ProRule" id="PRU00339"/>
    </source>
</evidence>
<dbReference type="Pfam" id="PF13181">
    <property type="entry name" value="TPR_8"/>
    <property type="match status" value="2"/>
</dbReference>
<keyword evidence="4" id="KW-0472">Membrane</keyword>
<keyword evidence="1" id="KW-0802">TPR repeat</keyword>
<dbReference type="PROSITE" id="PS50005">
    <property type="entry name" value="TPR"/>
    <property type="match status" value="1"/>
</dbReference>
<dbReference type="PANTHER" id="PTHR46014:SF1">
    <property type="entry name" value="TETRATRICOPEPTIDE REPEAT PROTEIN 1"/>
    <property type="match status" value="1"/>
</dbReference>
<keyword evidence="2" id="KW-0175">Coiled coil</keyword>
<keyword evidence="4" id="KW-0812">Transmembrane</keyword>
<feature type="compositionally biased region" description="Acidic residues" evidence="3">
    <location>
        <begin position="386"/>
        <end position="430"/>
    </location>
</feature>
<keyword evidence="6" id="KW-1185">Reference proteome</keyword>
<dbReference type="PANTHER" id="PTHR46014">
    <property type="entry name" value="TETRATRICOPEPTIDE REPEAT PROTEIN 1"/>
    <property type="match status" value="1"/>
</dbReference>
<sequence length="629" mass="72362">MLLYAFTLFISIIGTWIYLKIVENRKKKKNYLLLEKDDLASINKQDEKNCDSVSSEKKNIFKRKFVKMENSIPFYDHPHGSCLDVASRNHGTDSIKLVTSEKKINSDTLAGMTFEVDSTLHMSSNHVDEQTKRESPIGLEFDSPPGESLEETPKMRIEESTEKNLLMDESQTEETRADESSLERIAHYSEKEKFQMTEENVSYNSCSLINASSENVKNGSNDREVVQDVEEGDIRQKENNTFNKMTSYTCGMKYMEEEVKQSESHVEKNMNNKVDNHKTKTNQLDDVSKSSYLFIKEKKSNTKGESTNEKVDKEEMNTHLRNYYSDNCLTKEDNQNSSSYLSSSREADNSENTSYNDYESGRSDDSASGRSSSVMSDNSPSSKLGDDDDDEVDDDEMDDDEMDDDEVDDDEMDDDEMDDDDVDDDDEEDNNGYRDGGTFYRERKGSMMNSEIKNKSVEEIKESGNEYFKKGEYTKAIFYYNNALKKCKEKNIKSILYSNRAACNLCLKKWNEVVEDCNKSINCNENYVKSYIRRSNAYEQLEKYNNASNDLNKAISMDSSLLANYEMKQKKLKILAEQQLNKEKEEMVGKLKDFGNLLLGKVGLSLDNFEVQKNPNNDGSFNIQFKQNK</sequence>
<dbReference type="InterPro" id="IPR019734">
    <property type="entry name" value="TPR_rpt"/>
</dbReference>
<feature type="compositionally biased region" description="Basic and acidic residues" evidence="3">
    <location>
        <begin position="126"/>
        <end position="135"/>
    </location>
</feature>
<gene>
    <name evidence="5" type="ORF">PGO_145820</name>
</gene>
<evidence type="ECO:0000313" key="5">
    <source>
        <dbReference type="EMBL" id="GAW83784.1"/>
    </source>
</evidence>